<dbReference type="PROSITE" id="PS51257">
    <property type="entry name" value="PROKAR_LIPOPROTEIN"/>
    <property type="match status" value="1"/>
</dbReference>
<evidence type="ECO:0000313" key="2">
    <source>
        <dbReference type="Proteomes" id="UP000193685"/>
    </source>
</evidence>
<comment type="caution">
    <text evidence="1">The sequence shown here is derived from an EMBL/GenBank/DDBJ whole genome shotgun (WGS) entry which is preliminary data.</text>
</comment>
<dbReference type="RefSeq" id="XP_040726206.1">
    <property type="nucleotide sequence ID" value="XM_040866849.1"/>
</dbReference>
<proteinExistence type="predicted"/>
<sequence>MFRAIKSLFVGNGMCHALDYTCHILVILAACMLGNHFAEKSILQALLLPILMNTIYIGHYLDEKQRAQFLPMIEFCSQFFKSIALPRFTFFTAAITSYFTTTNLAITLTALAISYARCELVQIGHAVTGSPKAFAVLRWFEDIRIASDLQLVFSCAACLLRGFSAYARWRDHDDARLKAELEKLLGDAAANHQLTEIEHGEAKLAQTLRTRALVLQRLHPRVSSVLRLTTALSEGQIPTEWVEIAHHFSQAAHDLTRLDPPSAELALTSAQLACLRARRNLRTAQEELQAKLAIVRGALQTSRPTSAATGDD</sequence>
<accession>A0A1Y2FIX4</accession>
<evidence type="ECO:0000313" key="1">
    <source>
        <dbReference type="EMBL" id="ORY83911.1"/>
    </source>
</evidence>
<gene>
    <name evidence="1" type="ORF">BCR37DRAFT_289656</name>
</gene>
<dbReference type="GeneID" id="63783448"/>
<dbReference type="Proteomes" id="UP000193685">
    <property type="component" value="Unassembled WGS sequence"/>
</dbReference>
<dbReference type="EMBL" id="MCFI01000007">
    <property type="protein sequence ID" value="ORY83911.1"/>
    <property type="molecule type" value="Genomic_DNA"/>
</dbReference>
<reference evidence="1 2" key="1">
    <citation type="submission" date="2016-07" db="EMBL/GenBank/DDBJ databases">
        <title>Pervasive Adenine N6-methylation of Active Genes in Fungi.</title>
        <authorList>
            <consortium name="DOE Joint Genome Institute"/>
            <person name="Mondo S.J."/>
            <person name="Dannebaum R.O."/>
            <person name="Kuo R.C."/>
            <person name="Labutti K."/>
            <person name="Haridas S."/>
            <person name="Kuo A."/>
            <person name="Salamov A."/>
            <person name="Ahrendt S.R."/>
            <person name="Lipzen A."/>
            <person name="Sullivan W."/>
            <person name="Andreopoulos W.B."/>
            <person name="Clum A."/>
            <person name="Lindquist E."/>
            <person name="Daum C."/>
            <person name="Ramamoorthy G.K."/>
            <person name="Gryganskyi A."/>
            <person name="Culley D."/>
            <person name="Magnuson J.K."/>
            <person name="James T.Y."/>
            <person name="O'Malley M.A."/>
            <person name="Stajich J.E."/>
            <person name="Spatafora J.W."/>
            <person name="Visel A."/>
            <person name="Grigoriev I.V."/>
        </authorList>
    </citation>
    <scope>NUCLEOTIDE SEQUENCE [LARGE SCALE GENOMIC DNA]</scope>
    <source>
        <strain evidence="1 2">12-1054</strain>
    </source>
</reference>
<keyword evidence="2" id="KW-1185">Reference proteome</keyword>
<dbReference type="AlphaFoldDB" id="A0A1Y2FIX4"/>
<name>A0A1Y2FIX4_PROLT</name>
<protein>
    <submittedName>
        <fullName evidence="1">Uncharacterized protein</fullName>
    </submittedName>
</protein>
<organism evidence="1 2">
    <name type="scientific">Protomyces lactucae-debilis</name>
    <dbReference type="NCBI Taxonomy" id="2754530"/>
    <lineage>
        <taxon>Eukaryota</taxon>
        <taxon>Fungi</taxon>
        <taxon>Dikarya</taxon>
        <taxon>Ascomycota</taxon>
        <taxon>Taphrinomycotina</taxon>
        <taxon>Taphrinomycetes</taxon>
        <taxon>Taphrinales</taxon>
        <taxon>Protomycetaceae</taxon>
        <taxon>Protomyces</taxon>
    </lineage>
</organism>